<dbReference type="GO" id="GO:0006000">
    <property type="term" value="P:fructose metabolic process"/>
    <property type="evidence" value="ECO:0007669"/>
    <property type="project" value="TreeGrafter"/>
</dbReference>
<dbReference type="Pfam" id="PF18913">
    <property type="entry name" value="FBPase_C"/>
    <property type="match status" value="1"/>
</dbReference>
<proteinExistence type="inferred from homology"/>
<dbReference type="NCBIfam" id="NF006778">
    <property type="entry name" value="PRK09293.1-1"/>
    <property type="match status" value="1"/>
</dbReference>
<dbReference type="OrthoDB" id="9806756at2"/>
<dbReference type="GO" id="GO:0006094">
    <property type="term" value="P:gluconeogenesis"/>
    <property type="evidence" value="ECO:0007669"/>
    <property type="project" value="UniProtKB-UniRule"/>
</dbReference>
<dbReference type="PRINTS" id="PR00115">
    <property type="entry name" value="F16BPHPHTASE"/>
</dbReference>
<comment type="similarity">
    <text evidence="2 9 10">Belongs to the FBPase class 1 family.</text>
</comment>
<evidence type="ECO:0000256" key="10">
    <source>
        <dbReference type="RuleBase" id="RU000508"/>
    </source>
</evidence>
<organism evidence="13 14">
    <name type="scientific">Bordetella genomosp. 8</name>
    <dbReference type="NCBI Taxonomy" id="1416806"/>
    <lineage>
        <taxon>Bacteria</taxon>
        <taxon>Pseudomonadati</taxon>
        <taxon>Pseudomonadota</taxon>
        <taxon>Betaproteobacteria</taxon>
        <taxon>Burkholderiales</taxon>
        <taxon>Alcaligenaceae</taxon>
        <taxon>Bordetella</taxon>
    </lineage>
</organism>
<evidence type="ECO:0000259" key="12">
    <source>
        <dbReference type="Pfam" id="PF18913"/>
    </source>
</evidence>
<dbReference type="HAMAP" id="MF_01855">
    <property type="entry name" value="FBPase_class1"/>
    <property type="match status" value="1"/>
</dbReference>
<feature type="binding site" evidence="9">
    <location>
        <position position="115"/>
    </location>
    <ligand>
        <name>Mg(2+)</name>
        <dbReference type="ChEBI" id="CHEBI:18420"/>
        <label>1</label>
    </ligand>
</feature>
<keyword evidence="14" id="KW-1185">Reference proteome</keyword>
<dbReference type="InterPro" id="IPR044015">
    <property type="entry name" value="FBPase_C_dom"/>
</dbReference>
<feature type="binding site" evidence="9">
    <location>
        <position position="116"/>
    </location>
    <ligand>
        <name>Mg(2+)</name>
        <dbReference type="ChEBI" id="CHEBI:18420"/>
        <label>2</label>
    </ligand>
</feature>
<evidence type="ECO:0000256" key="4">
    <source>
        <dbReference type="ARBA" id="ARBA00022723"/>
    </source>
</evidence>
<gene>
    <name evidence="9" type="primary">fbp</name>
    <name evidence="13" type="ORF">CAL12_17805</name>
</gene>
<comment type="caution">
    <text evidence="9">Lacks conserved residue(s) required for the propagation of feature annotation.</text>
</comment>
<dbReference type="Proteomes" id="UP000194151">
    <property type="component" value="Chromosome"/>
</dbReference>
<dbReference type="STRING" id="1416806.CAL12_17805"/>
<dbReference type="Gene3D" id="3.40.190.80">
    <property type="match status" value="1"/>
</dbReference>
<feature type="binding site" evidence="9">
    <location>
        <position position="113"/>
    </location>
    <ligand>
        <name>Mg(2+)</name>
        <dbReference type="ChEBI" id="CHEBI:18420"/>
        <label>2</label>
    </ligand>
</feature>
<dbReference type="SUPFAM" id="SSF56655">
    <property type="entry name" value="Carbohydrate phosphatase"/>
    <property type="match status" value="1"/>
</dbReference>
<keyword evidence="4 9" id="KW-0479">Metal-binding</keyword>
<feature type="binding site" evidence="9">
    <location>
        <begin position="116"/>
        <end position="119"/>
    </location>
    <ligand>
        <name>substrate</name>
    </ligand>
</feature>
<dbReference type="InterPro" id="IPR000146">
    <property type="entry name" value="FBPase_class-1"/>
</dbReference>
<evidence type="ECO:0000256" key="9">
    <source>
        <dbReference type="HAMAP-Rule" id="MF_01855"/>
    </source>
</evidence>
<feature type="binding site" evidence="9">
    <location>
        <position position="282"/>
    </location>
    <ligand>
        <name>Mg(2+)</name>
        <dbReference type="ChEBI" id="CHEBI:18420"/>
        <label>2</label>
    </ligand>
</feature>
<comment type="catalytic activity">
    <reaction evidence="1 9">
        <text>beta-D-fructose 1,6-bisphosphate + H2O = beta-D-fructose 6-phosphate + phosphate</text>
        <dbReference type="Rhea" id="RHEA:11064"/>
        <dbReference type="ChEBI" id="CHEBI:15377"/>
        <dbReference type="ChEBI" id="CHEBI:32966"/>
        <dbReference type="ChEBI" id="CHEBI:43474"/>
        <dbReference type="ChEBI" id="CHEBI:57634"/>
        <dbReference type="EC" id="3.1.3.11"/>
    </reaction>
</comment>
<reference evidence="13 14" key="1">
    <citation type="submission" date="2017-05" db="EMBL/GenBank/DDBJ databases">
        <title>Complete and WGS of Bordetella genogroups.</title>
        <authorList>
            <person name="Spilker T."/>
            <person name="LiPuma J."/>
        </authorList>
    </citation>
    <scope>NUCLEOTIDE SEQUENCE [LARGE SCALE GENOMIC DNA]</scope>
    <source>
        <strain evidence="13 14">AU19157</strain>
    </source>
</reference>
<dbReference type="FunFam" id="3.40.190.80:FF:000011">
    <property type="entry name" value="Fructose-1,6-bisphosphatase class 1"/>
    <property type="match status" value="1"/>
</dbReference>
<keyword evidence="6 9" id="KW-0460">Magnesium</keyword>
<evidence type="ECO:0000259" key="11">
    <source>
        <dbReference type="Pfam" id="PF00316"/>
    </source>
</evidence>
<dbReference type="Gene3D" id="3.30.540.10">
    <property type="entry name" value="Fructose-1,6-Bisphosphatase, subunit A, domain 1"/>
    <property type="match status" value="1"/>
</dbReference>
<comment type="pathway">
    <text evidence="8">Carbohydrate biosynthesis.</text>
</comment>
<dbReference type="GO" id="GO:0006002">
    <property type="term" value="P:fructose 6-phosphate metabolic process"/>
    <property type="evidence" value="ECO:0007669"/>
    <property type="project" value="TreeGrafter"/>
</dbReference>
<sequence>MKRKTLTQYLVEQQREAQAVGPEVRLLIEVVARACKAISHAVSKGALGGVLGSLESENVQGEVQKKLDVLSNEILLEANEWGGHLAAMASEEMETIHLIPNRYPKGEYLLLFDPLDGSSNIDVNVSIGTIFSVLQAPHDTHGQPVTEEDFLQAGSRQVAAGYAVYGPQTMLVLTVGNGVIGFTLDREMGSWVLTHENMQIPADTKEFAINMSNMRHWAPPVKRYVDDCLAGKAGPRGKDFNMRWVASMVADVHRILTRGGVFMYPWDAREPSKPGKLRLMYEANPMSLIVEQAGGASINGTQRILDIEPTQLHERVSVILGSRNEVEMVARYHREHGDAQ</sequence>
<evidence type="ECO:0000256" key="7">
    <source>
        <dbReference type="ARBA" id="ARBA00023277"/>
    </source>
</evidence>
<evidence type="ECO:0000313" key="14">
    <source>
        <dbReference type="Proteomes" id="UP000194151"/>
    </source>
</evidence>
<dbReference type="PANTHER" id="PTHR11556:SF35">
    <property type="entry name" value="SEDOHEPTULOSE-1,7-BISPHOSPHATASE, CHLOROPLASTIC"/>
    <property type="match status" value="1"/>
</dbReference>
<keyword evidence="7 9" id="KW-0119">Carbohydrate metabolism</keyword>
<feature type="binding site" evidence="9">
    <location>
        <position position="210"/>
    </location>
    <ligand>
        <name>substrate</name>
    </ligand>
</feature>
<feature type="binding site" evidence="9">
    <location>
        <position position="276"/>
    </location>
    <ligand>
        <name>substrate</name>
    </ligand>
</feature>
<keyword evidence="5 9" id="KW-0378">Hydrolase</keyword>
<dbReference type="InterPro" id="IPR028343">
    <property type="entry name" value="FBPtase"/>
</dbReference>
<dbReference type="EC" id="3.1.3.11" evidence="9"/>
<dbReference type="GO" id="GO:0000287">
    <property type="term" value="F:magnesium ion binding"/>
    <property type="evidence" value="ECO:0007669"/>
    <property type="project" value="UniProtKB-UniRule"/>
</dbReference>
<dbReference type="GO" id="GO:0030388">
    <property type="term" value="P:fructose 1,6-bisphosphate metabolic process"/>
    <property type="evidence" value="ECO:0007669"/>
    <property type="project" value="TreeGrafter"/>
</dbReference>
<dbReference type="NCBIfam" id="NF006779">
    <property type="entry name" value="PRK09293.1-3"/>
    <property type="match status" value="1"/>
</dbReference>
<dbReference type="KEGG" id="bgv:CAL12_17805"/>
<comment type="subcellular location">
    <subcellularLocation>
        <location evidence="9">Cytoplasm</location>
    </subcellularLocation>
</comment>
<dbReference type="Pfam" id="PF00316">
    <property type="entry name" value="FBPase"/>
    <property type="match status" value="1"/>
</dbReference>
<evidence type="ECO:0000256" key="1">
    <source>
        <dbReference type="ARBA" id="ARBA00001273"/>
    </source>
</evidence>
<evidence type="ECO:0000256" key="2">
    <source>
        <dbReference type="ARBA" id="ARBA00010941"/>
    </source>
</evidence>
<evidence type="ECO:0000256" key="8">
    <source>
        <dbReference type="ARBA" id="ARBA00024331"/>
    </source>
</evidence>
<accession>A0A1W6YNI4</accession>
<comment type="cofactor">
    <cofactor evidence="9">
        <name>Mg(2+)</name>
        <dbReference type="ChEBI" id="CHEBI:18420"/>
    </cofactor>
    <text evidence="9">Binds 2 magnesium ions per subunit.</text>
</comment>
<evidence type="ECO:0000256" key="6">
    <source>
        <dbReference type="ARBA" id="ARBA00022842"/>
    </source>
</evidence>
<dbReference type="GO" id="GO:0042132">
    <property type="term" value="F:fructose 1,6-bisphosphate 1-phosphatase activity"/>
    <property type="evidence" value="ECO:0007669"/>
    <property type="project" value="UniProtKB-UniRule"/>
</dbReference>
<dbReference type="CDD" id="cd00354">
    <property type="entry name" value="FBPase"/>
    <property type="match status" value="1"/>
</dbReference>
<feature type="binding site" evidence="9">
    <location>
        <position position="113"/>
    </location>
    <ligand>
        <name>Mg(2+)</name>
        <dbReference type="ChEBI" id="CHEBI:18420"/>
        <label>1</label>
    </ligand>
</feature>
<evidence type="ECO:0000256" key="5">
    <source>
        <dbReference type="ARBA" id="ARBA00022801"/>
    </source>
</evidence>
<dbReference type="RefSeq" id="WP_086065855.1">
    <property type="nucleotide sequence ID" value="NZ_CP021108.1"/>
</dbReference>
<dbReference type="PIRSF" id="PIRSF500210">
    <property type="entry name" value="FBPtase"/>
    <property type="match status" value="1"/>
</dbReference>
<feature type="binding site" evidence="9">
    <location>
        <position position="91"/>
    </location>
    <ligand>
        <name>Mg(2+)</name>
        <dbReference type="ChEBI" id="CHEBI:18420"/>
        <label>1</label>
    </ligand>
</feature>
<dbReference type="GO" id="GO:0005829">
    <property type="term" value="C:cytosol"/>
    <property type="evidence" value="ECO:0007669"/>
    <property type="project" value="TreeGrafter"/>
</dbReference>
<evidence type="ECO:0000256" key="3">
    <source>
        <dbReference type="ARBA" id="ARBA00022490"/>
    </source>
</evidence>
<dbReference type="NCBIfam" id="NF006780">
    <property type="entry name" value="PRK09293.1-4"/>
    <property type="match status" value="1"/>
</dbReference>
<feature type="domain" description="Fructose-1-6-bisphosphatase class I N-terminal" evidence="11">
    <location>
        <begin position="4"/>
        <end position="196"/>
    </location>
</feature>
<protein>
    <recommendedName>
        <fullName evidence="9">Fructose-1,6-bisphosphatase class 1</fullName>
        <shortName evidence="9">FBPase class 1</shortName>
        <ecNumber evidence="9">3.1.3.11</ecNumber>
    </recommendedName>
    <alternativeName>
        <fullName evidence="9">D-fructose-1,6-bisphosphate 1-phosphohydrolase class 1</fullName>
    </alternativeName>
</protein>
<dbReference type="EMBL" id="CP021108">
    <property type="protein sequence ID" value="ARP82489.1"/>
    <property type="molecule type" value="Genomic_DNA"/>
</dbReference>
<name>A0A1W6YNI4_9BORD</name>
<dbReference type="GO" id="GO:0005986">
    <property type="term" value="P:sucrose biosynthetic process"/>
    <property type="evidence" value="ECO:0007669"/>
    <property type="project" value="TreeGrafter"/>
</dbReference>
<comment type="subunit">
    <text evidence="9">Homotetramer.</text>
</comment>
<feature type="domain" description="Fructose-1-6-bisphosphatase class 1 C-terminal" evidence="12">
    <location>
        <begin position="200"/>
        <end position="333"/>
    </location>
</feature>
<dbReference type="PIRSF" id="PIRSF000904">
    <property type="entry name" value="FBPtase_SBPase"/>
    <property type="match status" value="1"/>
</dbReference>
<keyword evidence="3 9" id="KW-0963">Cytoplasm</keyword>
<evidence type="ECO:0000313" key="13">
    <source>
        <dbReference type="EMBL" id="ARP82489.1"/>
    </source>
</evidence>
<dbReference type="FunFam" id="3.30.540.10:FF:000006">
    <property type="entry name" value="Fructose-1,6-bisphosphatase class 1"/>
    <property type="match status" value="1"/>
</dbReference>
<dbReference type="AlphaFoldDB" id="A0A1W6YNI4"/>
<dbReference type="InterPro" id="IPR033391">
    <property type="entry name" value="FBPase_N"/>
</dbReference>
<dbReference type="PANTHER" id="PTHR11556">
    <property type="entry name" value="FRUCTOSE-1,6-BISPHOSPHATASE-RELATED"/>
    <property type="match status" value="1"/>
</dbReference>